<feature type="compositionally biased region" description="Polar residues" evidence="1">
    <location>
        <begin position="30"/>
        <end position="45"/>
    </location>
</feature>
<evidence type="ECO:0000256" key="1">
    <source>
        <dbReference type="SAM" id="MobiDB-lite"/>
    </source>
</evidence>
<dbReference type="Proteomes" id="UP000077521">
    <property type="component" value="Unassembled WGS sequence"/>
</dbReference>
<name>A0A177TFE7_9BASI</name>
<dbReference type="AlphaFoldDB" id="A0A177TFE7"/>
<reference evidence="2" key="1">
    <citation type="submission" date="2016-04" db="EMBL/GenBank/DDBJ databases">
        <authorList>
            <person name="Nguyen H.D."/>
            <person name="Samba Siva P."/>
            <person name="Cullis J."/>
            <person name="Levesque C.A."/>
            <person name="Hambleton S."/>
        </authorList>
    </citation>
    <scope>NUCLEOTIDE SEQUENCE</scope>
    <source>
        <strain evidence="2">DAOMC 236416</strain>
    </source>
</reference>
<proteinExistence type="predicted"/>
<evidence type="ECO:0000313" key="3">
    <source>
        <dbReference type="Proteomes" id="UP000077521"/>
    </source>
</evidence>
<protein>
    <submittedName>
        <fullName evidence="2">Uncharacterized protein</fullName>
    </submittedName>
</protein>
<organism evidence="2 3">
    <name type="scientific">Tilletia indica</name>
    <dbReference type="NCBI Taxonomy" id="43049"/>
    <lineage>
        <taxon>Eukaryota</taxon>
        <taxon>Fungi</taxon>
        <taxon>Dikarya</taxon>
        <taxon>Basidiomycota</taxon>
        <taxon>Ustilaginomycotina</taxon>
        <taxon>Exobasidiomycetes</taxon>
        <taxon>Tilletiales</taxon>
        <taxon>Tilletiaceae</taxon>
        <taxon>Tilletia</taxon>
    </lineage>
</organism>
<sequence>MSSARMATASNIKRGRGRPRGSLNKPKRTASPSRQNPPRQSAESSHSVEHTCMSNQGLSLHTRKLRSDQWADVQALGGHVKKLIAPYIKDWSNTERCAVANAFLEVALLCTPEKA</sequence>
<feature type="compositionally biased region" description="Polar residues" evidence="1">
    <location>
        <begin position="1"/>
        <end position="11"/>
    </location>
</feature>
<comment type="caution">
    <text evidence="2">The sequence shown here is derived from an EMBL/GenBank/DDBJ whole genome shotgun (WGS) entry which is preliminary data.</text>
</comment>
<keyword evidence="3" id="KW-1185">Reference proteome</keyword>
<dbReference type="EMBL" id="LWDF02001482">
    <property type="protein sequence ID" value="KAE8238587.1"/>
    <property type="molecule type" value="Genomic_DNA"/>
</dbReference>
<feature type="region of interest" description="Disordered" evidence="1">
    <location>
        <begin position="1"/>
        <end position="55"/>
    </location>
</feature>
<gene>
    <name evidence="2" type="ORF">A4X13_0g8450</name>
</gene>
<accession>A0A177TFE7</accession>
<evidence type="ECO:0000313" key="2">
    <source>
        <dbReference type="EMBL" id="KAE8238587.1"/>
    </source>
</evidence>
<reference evidence="2" key="2">
    <citation type="journal article" date="2019" name="IMA Fungus">
        <title>Genome sequencing and comparison of five Tilletia species to identify candidate genes for the detection of regulated species infecting wheat.</title>
        <authorList>
            <person name="Nguyen H.D.T."/>
            <person name="Sultana T."/>
            <person name="Kesanakurti P."/>
            <person name="Hambleton S."/>
        </authorList>
    </citation>
    <scope>NUCLEOTIDE SEQUENCE</scope>
    <source>
        <strain evidence="2">DAOMC 236416</strain>
    </source>
</reference>